<feature type="domain" description="Histone deacetylase interacting" evidence="5">
    <location>
        <begin position="346"/>
        <end position="449"/>
    </location>
</feature>
<dbReference type="InterPro" id="IPR013194">
    <property type="entry name" value="HDAC_interact_dom"/>
</dbReference>
<sequence length="1020" mass="120391">MKDLTPEFEAELRDKIYKLFTFAKNEMSPEDYKNFKEVCLNALTVTSDIGQSLLLIDEVVRPYVNIKRDLNDLLPQRFKYDQTTAKNEVYFQFISTLKRHEHKEISMDEMNRIIEELLMPFPPLQQKFQRFLQMDRVLLIPYQSKFQDSKDYLDANNQFQNGERQDQSQNIQKGKKITKKLEGEKVAPIQTKPNQRGGVFKPQAIQKGAMSQVGDDQSDYSVVTQTKTTIIQESKFGNNQRGQVTPVLGIFQNQLKHLPKTEYSFFENLRKSIKDESFFDDIMKCFFCYIEGIFNQSELFDLISPLFDKSNEDLLHLFRTIVASRDNTRRHHNLLCKPFSEFDTSHFKKLSYSYFEMPPEFPKPLCQGRSKPDIRALCKEVFNEEFSSLPQGSESFKFKTKNQYEDALFKVEDDIYKIDFDIGNIYKTMKVLEEEKAKISALNDAEQAEFKLDPRKFNKLRLKQIEKIYGDLGQEILRLLPISPAKAIPIIYDRFKNSYEKNVQEKQEYIKNWRDQCEKNFMKSLDHRSFHFKSFEKKNQSSKNYILELKNLGQQSFKSKNLNQMLVHSKELTENENLCTDHPINMDCSKEVLQANSDKLPHMRFLFNNKEILDLTLQMILVGIRLANNGGAEKEKMRQSLRAILEEFMEVQNFEDILRESKEIIYLEESQVDYICQRDYYEGKVKEDFQYERIQTKAQDEMMDEEKKDSDVKQGDQNGSDQGNQLSPETAKQINKGNSINQSLKPLNLQSYSKDEVNLVQNSPFYPYHKPEYRLLYGSQNFYVILRQIYTIYERLMKAHQLVADKVQDDMNSRNDDNLKKRIDEFRKERFEVFLGGILVAMQSGADFNKYEDFARALLGSKAYLLFSFDKLIVSTVKQLLNISNDDSCQKSLKLYLKFKQNADICLKQKTDQSELWYNEPTYLSNFSTCMQQFSSFTNINREINNFNGYGIQPQTYKLYFESETQDVLIYKRKTKLKLEEEFLLDFKVRVKTEEIKRRHLESQCTDRSSDRQQQMMESD</sequence>
<dbReference type="AlphaFoldDB" id="A0A077ZUZ6"/>
<feature type="compositionally biased region" description="Low complexity" evidence="4">
    <location>
        <begin position="715"/>
        <end position="725"/>
    </location>
</feature>
<organism evidence="6 7">
    <name type="scientific">Stylonychia lemnae</name>
    <name type="common">Ciliate</name>
    <dbReference type="NCBI Taxonomy" id="5949"/>
    <lineage>
        <taxon>Eukaryota</taxon>
        <taxon>Sar</taxon>
        <taxon>Alveolata</taxon>
        <taxon>Ciliophora</taxon>
        <taxon>Intramacronucleata</taxon>
        <taxon>Spirotrichea</taxon>
        <taxon>Stichotrichia</taxon>
        <taxon>Sporadotrichida</taxon>
        <taxon>Oxytrichidae</taxon>
        <taxon>Stylonychinae</taxon>
        <taxon>Stylonychia</taxon>
    </lineage>
</organism>
<accession>A0A077ZUZ6</accession>
<evidence type="ECO:0000313" key="7">
    <source>
        <dbReference type="Proteomes" id="UP000039865"/>
    </source>
</evidence>
<evidence type="ECO:0000256" key="2">
    <source>
        <dbReference type="ARBA" id="ARBA00022491"/>
    </source>
</evidence>
<dbReference type="OMA" id="HYYGEIK"/>
<keyword evidence="7" id="KW-1185">Reference proteome</keyword>
<proteinExistence type="predicted"/>
<dbReference type="GO" id="GO:0003714">
    <property type="term" value="F:transcription corepressor activity"/>
    <property type="evidence" value="ECO:0007669"/>
    <property type="project" value="InterPro"/>
</dbReference>
<feature type="region of interest" description="Disordered" evidence="4">
    <location>
        <begin position="698"/>
        <end position="730"/>
    </location>
</feature>
<dbReference type="GO" id="GO:0000785">
    <property type="term" value="C:chromatin"/>
    <property type="evidence" value="ECO:0007669"/>
    <property type="project" value="TreeGrafter"/>
</dbReference>
<dbReference type="GO" id="GO:0000118">
    <property type="term" value="C:histone deacetylase complex"/>
    <property type="evidence" value="ECO:0007669"/>
    <property type="project" value="TreeGrafter"/>
</dbReference>
<keyword evidence="3" id="KW-0539">Nucleus</keyword>
<reference evidence="6 7" key="1">
    <citation type="submission" date="2014-06" db="EMBL/GenBank/DDBJ databases">
        <authorList>
            <person name="Swart Estienne"/>
        </authorList>
    </citation>
    <scope>NUCLEOTIDE SEQUENCE [LARGE SCALE GENOMIC DNA]</scope>
    <source>
        <strain evidence="6 7">130c</strain>
    </source>
</reference>
<gene>
    <name evidence="6" type="primary">Contig6650.g7114</name>
    <name evidence="6" type="ORF">STYLEM_2096</name>
</gene>
<feature type="compositionally biased region" description="Basic and acidic residues" evidence="4">
    <location>
        <begin position="698"/>
        <end position="714"/>
    </location>
</feature>
<dbReference type="Pfam" id="PF16879">
    <property type="entry name" value="Sin3a_C"/>
    <property type="match status" value="1"/>
</dbReference>
<name>A0A077ZUZ6_STYLE</name>
<dbReference type="SMART" id="SM00761">
    <property type="entry name" value="HDAC_interact"/>
    <property type="match status" value="1"/>
</dbReference>
<evidence type="ECO:0000256" key="4">
    <source>
        <dbReference type="SAM" id="MobiDB-lite"/>
    </source>
</evidence>
<dbReference type="GO" id="GO:0000122">
    <property type="term" value="P:negative regulation of transcription by RNA polymerase II"/>
    <property type="evidence" value="ECO:0007669"/>
    <property type="project" value="TreeGrafter"/>
</dbReference>
<dbReference type="InterPro" id="IPR036600">
    <property type="entry name" value="PAH_sf"/>
</dbReference>
<dbReference type="InterPro" id="IPR031693">
    <property type="entry name" value="Sin3_C"/>
</dbReference>
<dbReference type="InterPro" id="IPR039774">
    <property type="entry name" value="Sin3-like"/>
</dbReference>
<comment type="subcellular location">
    <subcellularLocation>
        <location evidence="1">Nucleus</location>
    </subcellularLocation>
</comment>
<dbReference type="Proteomes" id="UP000039865">
    <property type="component" value="Unassembled WGS sequence"/>
</dbReference>
<evidence type="ECO:0000313" key="6">
    <source>
        <dbReference type="EMBL" id="CDW73125.1"/>
    </source>
</evidence>
<evidence type="ECO:0000256" key="1">
    <source>
        <dbReference type="ARBA" id="ARBA00004123"/>
    </source>
</evidence>
<dbReference type="Gene3D" id="1.20.1160.11">
    <property type="entry name" value="Paired amphipathic helix"/>
    <property type="match status" value="1"/>
</dbReference>
<dbReference type="OrthoDB" id="288083at2759"/>
<dbReference type="EMBL" id="CCKQ01002029">
    <property type="protein sequence ID" value="CDW73125.1"/>
    <property type="molecule type" value="Genomic_DNA"/>
</dbReference>
<dbReference type="PANTHER" id="PTHR12346">
    <property type="entry name" value="SIN3B-RELATED"/>
    <property type="match status" value="1"/>
</dbReference>
<evidence type="ECO:0000259" key="5">
    <source>
        <dbReference type="SMART" id="SM00761"/>
    </source>
</evidence>
<dbReference type="InParanoid" id="A0A077ZUZ6"/>
<dbReference type="Pfam" id="PF08295">
    <property type="entry name" value="Sin3_corepress"/>
    <property type="match status" value="1"/>
</dbReference>
<evidence type="ECO:0000256" key="3">
    <source>
        <dbReference type="ARBA" id="ARBA00023242"/>
    </source>
</evidence>
<protein>
    <submittedName>
        <fullName evidence="6">Paired amphipathic helix protein sin3a-like</fullName>
    </submittedName>
</protein>
<keyword evidence="2" id="KW-0678">Repressor</keyword>
<dbReference type="PANTHER" id="PTHR12346:SF0">
    <property type="entry name" value="SIN3A, ISOFORM G"/>
    <property type="match status" value="1"/>
</dbReference>